<evidence type="ECO:0000256" key="2">
    <source>
        <dbReference type="ARBA" id="ARBA00022448"/>
    </source>
</evidence>
<evidence type="ECO:0000256" key="3">
    <source>
        <dbReference type="ARBA" id="ARBA00022741"/>
    </source>
</evidence>
<proteinExistence type="predicted"/>
<dbReference type="OrthoDB" id="9788837at2"/>
<dbReference type="PANTHER" id="PTHR42711">
    <property type="entry name" value="ABC TRANSPORTER ATP-BINDING PROTEIN"/>
    <property type="match status" value="1"/>
</dbReference>
<name>A0A399G0Z9_9ACTN</name>
<evidence type="ECO:0000256" key="1">
    <source>
        <dbReference type="ARBA" id="ARBA00004202"/>
    </source>
</evidence>
<evidence type="ECO:0000313" key="6">
    <source>
        <dbReference type="EMBL" id="UOE19358.1"/>
    </source>
</evidence>
<dbReference type="GO" id="GO:0046677">
    <property type="term" value="P:response to antibiotic"/>
    <property type="evidence" value="ECO:0007669"/>
    <property type="project" value="UniProtKB-KW"/>
</dbReference>
<dbReference type="SMART" id="SM00382">
    <property type="entry name" value="AAA"/>
    <property type="match status" value="1"/>
</dbReference>
<keyword evidence="4 6" id="KW-0067">ATP-binding</keyword>
<evidence type="ECO:0000313" key="7">
    <source>
        <dbReference type="Proteomes" id="UP000265719"/>
    </source>
</evidence>
<dbReference type="Pfam" id="PF00005">
    <property type="entry name" value="ABC_tran"/>
    <property type="match status" value="1"/>
</dbReference>
<dbReference type="Gene3D" id="3.40.50.300">
    <property type="entry name" value="P-loop containing nucleotide triphosphate hydrolases"/>
    <property type="match status" value="1"/>
</dbReference>
<organism evidence="6 7">
    <name type="scientific">Thermobifida halotolerans</name>
    <dbReference type="NCBI Taxonomy" id="483545"/>
    <lineage>
        <taxon>Bacteria</taxon>
        <taxon>Bacillati</taxon>
        <taxon>Actinomycetota</taxon>
        <taxon>Actinomycetes</taxon>
        <taxon>Streptosporangiales</taxon>
        <taxon>Nocardiopsidaceae</taxon>
        <taxon>Thermobifida</taxon>
    </lineage>
</organism>
<dbReference type="AlphaFoldDB" id="A0A399G0Z9"/>
<accession>A0A399G0Z9</accession>
<dbReference type="InterPro" id="IPR017871">
    <property type="entry name" value="ABC_transporter-like_CS"/>
</dbReference>
<dbReference type="InterPro" id="IPR003593">
    <property type="entry name" value="AAA+_ATPase"/>
</dbReference>
<keyword evidence="7" id="KW-1185">Reference proteome</keyword>
<keyword evidence="3" id="KW-0547">Nucleotide-binding</keyword>
<dbReference type="GO" id="GO:0005524">
    <property type="term" value="F:ATP binding"/>
    <property type="evidence" value="ECO:0007669"/>
    <property type="project" value="UniProtKB-KW"/>
</dbReference>
<dbReference type="SUPFAM" id="SSF52540">
    <property type="entry name" value="P-loop containing nucleoside triphosphate hydrolases"/>
    <property type="match status" value="1"/>
</dbReference>
<protein>
    <submittedName>
        <fullName evidence="6">ABC transporter ATP-binding protein</fullName>
    </submittedName>
</protein>
<evidence type="ECO:0000256" key="5">
    <source>
        <dbReference type="ARBA" id="ARBA00023251"/>
    </source>
</evidence>
<evidence type="ECO:0000256" key="4">
    <source>
        <dbReference type="ARBA" id="ARBA00022840"/>
    </source>
</evidence>
<keyword evidence="2" id="KW-0813">Transport</keyword>
<dbReference type="GO" id="GO:0016887">
    <property type="term" value="F:ATP hydrolysis activity"/>
    <property type="evidence" value="ECO:0007669"/>
    <property type="project" value="InterPro"/>
</dbReference>
<sequence>MTTPHHEGAAAVSVRNLRQSYGNFEAVRGVSFTVAPGELFALLGTNGAGKTTTVETLEGFRRPSGGSVRVFGTDPFGQPAALRPRVNAVLQHSGVFEELTVAETVELARDLAADPLDTATVLDMVSLADKAGVTVRRLSGGQKRRLDLGLAVLTRPEVLFLDEPTTGMDPEMRRETWKIINGQVAEGVAVLLTTHYLEEAERLADRLAIMHQGEIRVEGTPSEVVAGWGDRIGFRLPAHIRSEELPRLPDAELAIDVREGDPWAVYTVTGSDVASRAHRALAPLLAWAEERSLTLERLELRSASLEDVFLSVASGDLADLPGH</sequence>
<dbReference type="InterPro" id="IPR003439">
    <property type="entry name" value="ABC_transporter-like_ATP-bd"/>
</dbReference>
<dbReference type="PANTHER" id="PTHR42711:SF16">
    <property type="entry name" value="ABC TRANSPORTER ATP-BINDING PROTEIN"/>
    <property type="match status" value="1"/>
</dbReference>
<dbReference type="Proteomes" id="UP000265719">
    <property type="component" value="Chromosome"/>
</dbReference>
<dbReference type="InterPro" id="IPR027417">
    <property type="entry name" value="P-loop_NTPase"/>
</dbReference>
<dbReference type="PROSITE" id="PS50893">
    <property type="entry name" value="ABC_TRANSPORTER_2"/>
    <property type="match status" value="1"/>
</dbReference>
<dbReference type="InterPro" id="IPR050763">
    <property type="entry name" value="ABC_transporter_ATP-binding"/>
</dbReference>
<reference evidence="6" key="1">
    <citation type="submission" date="2020-10" db="EMBL/GenBank/DDBJ databases">
        <title>De novo genome project of the cellulose decomposer Thermobifida halotolerans type strain.</title>
        <authorList>
            <person name="Nagy I."/>
            <person name="Horvath B."/>
            <person name="Kukolya J."/>
            <person name="Nagy I."/>
            <person name="Orsini M."/>
        </authorList>
    </citation>
    <scope>NUCLEOTIDE SEQUENCE</scope>
    <source>
        <strain evidence="6">DSM 44931</strain>
    </source>
</reference>
<gene>
    <name evidence="6" type="ORF">NI17_021945</name>
</gene>
<keyword evidence="5" id="KW-0046">Antibiotic resistance</keyword>
<dbReference type="RefSeq" id="WP_068690215.1">
    <property type="nucleotide sequence ID" value="NZ_CP063196.1"/>
</dbReference>
<dbReference type="KEGG" id="thao:NI17_021945"/>
<comment type="subcellular location">
    <subcellularLocation>
        <location evidence="1">Cell membrane</location>
        <topology evidence="1">Peripheral membrane protein</topology>
    </subcellularLocation>
</comment>
<dbReference type="GO" id="GO:0005886">
    <property type="term" value="C:plasma membrane"/>
    <property type="evidence" value="ECO:0007669"/>
    <property type="project" value="UniProtKB-SubCell"/>
</dbReference>
<dbReference type="PROSITE" id="PS00211">
    <property type="entry name" value="ABC_TRANSPORTER_1"/>
    <property type="match status" value="1"/>
</dbReference>
<dbReference type="CDD" id="cd03230">
    <property type="entry name" value="ABC_DR_subfamily_A"/>
    <property type="match status" value="1"/>
</dbReference>
<dbReference type="EMBL" id="CP063196">
    <property type="protein sequence ID" value="UOE19358.1"/>
    <property type="molecule type" value="Genomic_DNA"/>
</dbReference>